<dbReference type="Proteomes" id="UP000187406">
    <property type="component" value="Unassembled WGS sequence"/>
</dbReference>
<organism evidence="2 3">
    <name type="scientific">Cephalotus follicularis</name>
    <name type="common">Albany pitcher plant</name>
    <dbReference type="NCBI Taxonomy" id="3775"/>
    <lineage>
        <taxon>Eukaryota</taxon>
        <taxon>Viridiplantae</taxon>
        <taxon>Streptophyta</taxon>
        <taxon>Embryophyta</taxon>
        <taxon>Tracheophyta</taxon>
        <taxon>Spermatophyta</taxon>
        <taxon>Magnoliopsida</taxon>
        <taxon>eudicotyledons</taxon>
        <taxon>Gunneridae</taxon>
        <taxon>Pentapetalae</taxon>
        <taxon>rosids</taxon>
        <taxon>fabids</taxon>
        <taxon>Oxalidales</taxon>
        <taxon>Cephalotaceae</taxon>
        <taxon>Cephalotus</taxon>
    </lineage>
</organism>
<feature type="non-terminal residue" evidence="2">
    <location>
        <position position="1"/>
    </location>
</feature>
<dbReference type="InParanoid" id="A0A1Q3AUP1"/>
<dbReference type="Pfam" id="PF14111">
    <property type="entry name" value="DUF4283"/>
    <property type="match status" value="1"/>
</dbReference>
<protein>
    <submittedName>
        <fullName evidence="2">DUF4283 domain-containing protein</fullName>
    </submittedName>
</protein>
<keyword evidence="3" id="KW-1185">Reference proteome</keyword>
<evidence type="ECO:0000259" key="1">
    <source>
        <dbReference type="Pfam" id="PF14111"/>
    </source>
</evidence>
<name>A0A1Q3AUP1_CEPFO</name>
<feature type="non-terminal residue" evidence="2">
    <location>
        <position position="155"/>
    </location>
</feature>
<dbReference type="InterPro" id="IPR040256">
    <property type="entry name" value="At4g02000-like"/>
</dbReference>
<reference evidence="3" key="1">
    <citation type="submission" date="2016-04" db="EMBL/GenBank/DDBJ databases">
        <title>Cephalotus genome sequencing.</title>
        <authorList>
            <person name="Fukushima K."/>
            <person name="Hasebe M."/>
            <person name="Fang X."/>
        </authorList>
    </citation>
    <scope>NUCLEOTIDE SEQUENCE [LARGE SCALE GENOMIC DNA]</scope>
    <source>
        <strain evidence="3">cv. St1</strain>
    </source>
</reference>
<dbReference type="InterPro" id="IPR025558">
    <property type="entry name" value="DUF4283"/>
</dbReference>
<evidence type="ECO:0000313" key="2">
    <source>
        <dbReference type="EMBL" id="GAV59448.1"/>
    </source>
</evidence>
<dbReference type="PANTHER" id="PTHR31286">
    <property type="entry name" value="GLYCINE-RICH CELL WALL STRUCTURAL PROTEIN 1.8-LIKE"/>
    <property type="match status" value="1"/>
</dbReference>
<dbReference type="OrthoDB" id="1098763at2759"/>
<dbReference type="PANTHER" id="PTHR31286:SF180">
    <property type="entry name" value="OS10G0362600 PROTEIN"/>
    <property type="match status" value="1"/>
</dbReference>
<comment type="caution">
    <text evidence="2">The sequence shown here is derived from an EMBL/GenBank/DDBJ whole genome shotgun (WGS) entry which is preliminary data.</text>
</comment>
<proteinExistence type="predicted"/>
<dbReference type="AlphaFoldDB" id="A0A1Q3AUP1"/>
<feature type="domain" description="DUF4283" evidence="1">
    <location>
        <begin position="3"/>
        <end position="57"/>
    </location>
</feature>
<sequence length="155" mass="17800">IKLKWASAGKVDCQALEHGFYLFKFDTVGRDWVIENDPWDIWGIHLVLRKWDSSFDMSRGYLWIYGGKGIGCVASSLGEPLYLGTATEATMRLAYARLCVEMPMFGPFPKSIKVYRPYGKIVEFVVEYTWKTNVCQACRSIEHSRANCPIRRETS</sequence>
<accession>A0A1Q3AUP1</accession>
<gene>
    <name evidence="2" type="ORF">CFOL_v3_02979</name>
</gene>
<evidence type="ECO:0000313" key="3">
    <source>
        <dbReference type="Proteomes" id="UP000187406"/>
    </source>
</evidence>
<dbReference type="EMBL" id="BDDD01000113">
    <property type="protein sequence ID" value="GAV59448.1"/>
    <property type="molecule type" value="Genomic_DNA"/>
</dbReference>